<keyword evidence="3" id="KW-1185">Reference proteome</keyword>
<sequence length="159" mass="17068">MLQEQQATMSWIGLRASRAAQNALRLAPASSPLPCSASSRVMCCFLLLSSDSNSPVDATSRHTGSDCHSLRACRSRHSDRASLCTAIDIWMDVAAADRMSSLDCFPLPPPASPAPRALVAANLPLLFSSFSLLVLVLRLCFTVALSVSTWSALSEESWL</sequence>
<name>A0ABN9VHP7_9DINO</name>
<gene>
    <name evidence="2" type="ORF">PCOR1329_LOCUS58123</name>
</gene>
<keyword evidence="1" id="KW-0472">Membrane</keyword>
<evidence type="ECO:0000256" key="1">
    <source>
        <dbReference type="SAM" id="Phobius"/>
    </source>
</evidence>
<reference evidence="2" key="1">
    <citation type="submission" date="2023-10" db="EMBL/GenBank/DDBJ databases">
        <authorList>
            <person name="Chen Y."/>
            <person name="Shah S."/>
            <person name="Dougan E. K."/>
            <person name="Thang M."/>
            <person name="Chan C."/>
        </authorList>
    </citation>
    <scope>NUCLEOTIDE SEQUENCE [LARGE SCALE GENOMIC DNA]</scope>
</reference>
<dbReference type="EMBL" id="CAUYUJ010017195">
    <property type="protein sequence ID" value="CAK0872748.1"/>
    <property type="molecule type" value="Genomic_DNA"/>
</dbReference>
<feature type="transmembrane region" description="Helical" evidence="1">
    <location>
        <begin position="125"/>
        <end position="153"/>
    </location>
</feature>
<proteinExistence type="predicted"/>
<protein>
    <submittedName>
        <fullName evidence="2">Uncharacterized protein</fullName>
    </submittedName>
</protein>
<evidence type="ECO:0000313" key="3">
    <source>
        <dbReference type="Proteomes" id="UP001189429"/>
    </source>
</evidence>
<keyword evidence="1" id="KW-1133">Transmembrane helix</keyword>
<keyword evidence="1" id="KW-0812">Transmembrane</keyword>
<evidence type="ECO:0000313" key="2">
    <source>
        <dbReference type="EMBL" id="CAK0872748.1"/>
    </source>
</evidence>
<comment type="caution">
    <text evidence="2">The sequence shown here is derived from an EMBL/GenBank/DDBJ whole genome shotgun (WGS) entry which is preliminary data.</text>
</comment>
<organism evidence="2 3">
    <name type="scientific">Prorocentrum cordatum</name>
    <dbReference type="NCBI Taxonomy" id="2364126"/>
    <lineage>
        <taxon>Eukaryota</taxon>
        <taxon>Sar</taxon>
        <taxon>Alveolata</taxon>
        <taxon>Dinophyceae</taxon>
        <taxon>Prorocentrales</taxon>
        <taxon>Prorocentraceae</taxon>
        <taxon>Prorocentrum</taxon>
    </lineage>
</organism>
<accession>A0ABN9VHP7</accession>
<dbReference type="Proteomes" id="UP001189429">
    <property type="component" value="Unassembled WGS sequence"/>
</dbReference>